<protein>
    <submittedName>
        <fullName evidence="1">Uncharacterized protein</fullName>
    </submittedName>
</protein>
<gene>
    <name evidence="1" type="ORF">ABVK25_008395</name>
</gene>
<comment type="caution">
    <text evidence="1">The sequence shown here is derived from an EMBL/GenBank/DDBJ whole genome shotgun (WGS) entry which is preliminary data.</text>
</comment>
<dbReference type="Proteomes" id="UP001590951">
    <property type="component" value="Unassembled WGS sequence"/>
</dbReference>
<sequence length="102" mass="12316">MPVVDRWFSPPREEELEEVEIDEMEDIQKILGTEQGMKNRKVASIEDKRRRFGRFLGLRNCESSVGEGNMRSQMEEWVAGRMARREHRDREMESWRSKGHYW</sequence>
<evidence type="ECO:0000313" key="2">
    <source>
        <dbReference type="Proteomes" id="UP001590951"/>
    </source>
</evidence>
<evidence type="ECO:0000313" key="1">
    <source>
        <dbReference type="EMBL" id="KAL2051343.1"/>
    </source>
</evidence>
<keyword evidence="2" id="KW-1185">Reference proteome</keyword>
<reference evidence="1 2" key="1">
    <citation type="submission" date="2024-09" db="EMBL/GenBank/DDBJ databases">
        <title>Rethinking Asexuality: The Enigmatic Case of Functional Sexual Genes in Lepraria (Stereocaulaceae).</title>
        <authorList>
            <person name="Doellman M."/>
            <person name="Sun Y."/>
            <person name="Barcenas-Pena A."/>
            <person name="Lumbsch H.T."/>
            <person name="Grewe F."/>
        </authorList>
    </citation>
    <scope>NUCLEOTIDE SEQUENCE [LARGE SCALE GENOMIC DNA]</scope>
    <source>
        <strain evidence="1 2">Grewe 0041</strain>
    </source>
</reference>
<name>A0ABR4B0C1_9LECA</name>
<dbReference type="EMBL" id="JBHFEH010000036">
    <property type="protein sequence ID" value="KAL2051343.1"/>
    <property type="molecule type" value="Genomic_DNA"/>
</dbReference>
<organism evidence="1 2">
    <name type="scientific">Lepraria finkii</name>
    <dbReference type="NCBI Taxonomy" id="1340010"/>
    <lineage>
        <taxon>Eukaryota</taxon>
        <taxon>Fungi</taxon>
        <taxon>Dikarya</taxon>
        <taxon>Ascomycota</taxon>
        <taxon>Pezizomycotina</taxon>
        <taxon>Lecanoromycetes</taxon>
        <taxon>OSLEUM clade</taxon>
        <taxon>Lecanoromycetidae</taxon>
        <taxon>Lecanorales</taxon>
        <taxon>Lecanorineae</taxon>
        <taxon>Stereocaulaceae</taxon>
        <taxon>Lepraria</taxon>
    </lineage>
</organism>
<proteinExistence type="predicted"/>
<accession>A0ABR4B0C1</accession>